<dbReference type="OrthoDB" id="5250150at2759"/>
<gene>
    <name evidence="2" type="ORF">MGG_17640</name>
</gene>
<proteinExistence type="predicted"/>
<evidence type="ECO:0000313" key="2">
    <source>
        <dbReference type="EMBL" id="EHA47148.1"/>
    </source>
</evidence>
<keyword evidence="3" id="KW-1185">Reference proteome</keyword>
<accession>G4NGJ1</accession>
<organism evidence="2 3">
    <name type="scientific">Pyricularia oryzae (strain 70-15 / ATCC MYA-4617 / FGSC 8958)</name>
    <name type="common">Rice blast fungus</name>
    <name type="synonym">Magnaporthe oryzae</name>
    <dbReference type="NCBI Taxonomy" id="242507"/>
    <lineage>
        <taxon>Eukaryota</taxon>
        <taxon>Fungi</taxon>
        <taxon>Dikarya</taxon>
        <taxon>Ascomycota</taxon>
        <taxon>Pezizomycotina</taxon>
        <taxon>Sordariomycetes</taxon>
        <taxon>Sordariomycetidae</taxon>
        <taxon>Magnaporthales</taxon>
        <taxon>Pyriculariaceae</taxon>
        <taxon>Pyricularia</taxon>
    </lineage>
</organism>
<dbReference type="Proteomes" id="UP000009058">
    <property type="component" value="Chromosome 6"/>
</dbReference>
<dbReference type="HOGENOM" id="CLU_2085300_0_0_1"/>
<dbReference type="RefSeq" id="XP_003719515.1">
    <property type="nucleotide sequence ID" value="XM_003719467.1"/>
</dbReference>
<name>G4NGJ1_PYRO7</name>
<dbReference type="AlphaFoldDB" id="G4NGJ1"/>
<reference key="2">
    <citation type="submission" date="2011-05" db="EMBL/GenBank/DDBJ databases">
        <title>The Genome Sequence of Magnaporthe oryzae 70-15.</title>
        <authorList>
            <consortium name="The Broad Institute Genome Sequencing Platform"/>
            <person name="Ma L.-J."/>
            <person name="Dead R."/>
            <person name="Young S.K."/>
            <person name="Zeng Q."/>
            <person name="Gargeya S."/>
            <person name="Fitzgerald M."/>
            <person name="Haas B."/>
            <person name="Abouelleil A."/>
            <person name="Alvarado L."/>
            <person name="Arachchi H.M."/>
            <person name="Berlin A."/>
            <person name="Brown A."/>
            <person name="Chapman S.B."/>
            <person name="Chen Z."/>
            <person name="Dunbar C."/>
            <person name="Freedman E."/>
            <person name="Gearin G."/>
            <person name="Gellesch M."/>
            <person name="Goldberg J."/>
            <person name="Griggs A."/>
            <person name="Gujja S."/>
            <person name="Heiman D."/>
            <person name="Howarth C."/>
            <person name="Larson L."/>
            <person name="Lui A."/>
            <person name="MacDonald P.J.P."/>
            <person name="Mehta T."/>
            <person name="Montmayeur A."/>
            <person name="Murphy C."/>
            <person name="Neiman D."/>
            <person name="Pearson M."/>
            <person name="Priest M."/>
            <person name="Roberts A."/>
            <person name="Saif S."/>
            <person name="Shea T."/>
            <person name="Shenoy N."/>
            <person name="Sisk P."/>
            <person name="Stolte C."/>
            <person name="Sykes S."/>
            <person name="Yandava C."/>
            <person name="Wortman J."/>
            <person name="Nusbaum C."/>
            <person name="Birren B."/>
        </authorList>
    </citation>
    <scope>NUCLEOTIDE SEQUENCE</scope>
    <source>
        <strain>70-15</strain>
    </source>
</reference>
<dbReference type="InParanoid" id="G4NGJ1"/>
<dbReference type="EMBL" id="CM001236">
    <property type="protein sequence ID" value="EHA47148.1"/>
    <property type="molecule type" value="Genomic_DNA"/>
</dbReference>
<protein>
    <submittedName>
        <fullName evidence="2">Uncharacterized protein</fullName>
    </submittedName>
</protein>
<dbReference type="VEuPathDB" id="FungiDB:MGG_17640"/>
<reference evidence="2 3" key="1">
    <citation type="journal article" date="2005" name="Nature">
        <title>The genome sequence of the rice blast fungus Magnaporthe grisea.</title>
        <authorList>
            <person name="Dean R.A."/>
            <person name="Talbot N.J."/>
            <person name="Ebbole D.J."/>
            <person name="Farman M.L."/>
            <person name="Mitchell T.K."/>
            <person name="Orbach M.J."/>
            <person name="Thon M."/>
            <person name="Kulkarni R."/>
            <person name="Xu J.R."/>
            <person name="Pan H."/>
            <person name="Read N.D."/>
            <person name="Lee Y.H."/>
            <person name="Carbone I."/>
            <person name="Brown D."/>
            <person name="Oh Y.Y."/>
            <person name="Donofrio N."/>
            <person name="Jeong J.S."/>
            <person name="Soanes D.M."/>
            <person name="Djonovic S."/>
            <person name="Kolomiets E."/>
            <person name="Rehmeyer C."/>
            <person name="Li W."/>
            <person name="Harding M."/>
            <person name="Kim S."/>
            <person name="Lebrun M.H."/>
            <person name="Bohnert H."/>
            <person name="Coughlan S."/>
            <person name="Butler J."/>
            <person name="Calvo S."/>
            <person name="Ma L.J."/>
            <person name="Nicol R."/>
            <person name="Purcell S."/>
            <person name="Nusbaum C."/>
            <person name="Galagan J.E."/>
            <person name="Birren B.W."/>
        </authorList>
    </citation>
    <scope>NUCLEOTIDE SEQUENCE [LARGE SCALE GENOMIC DNA]</scope>
    <source>
        <strain evidence="3">70-15 / ATCC MYA-4617 / FGSC 8958</strain>
    </source>
</reference>
<dbReference type="KEGG" id="mgr:MGG_17640"/>
<evidence type="ECO:0000313" key="3">
    <source>
        <dbReference type="Proteomes" id="UP000009058"/>
    </source>
</evidence>
<dbReference type="GeneID" id="12985980"/>
<feature type="region of interest" description="Disordered" evidence="1">
    <location>
        <begin position="1"/>
        <end position="33"/>
    </location>
</feature>
<sequence>MWSSTLIRKRQLVESAPPSPPHHYRQEKHRPAQLQDQRMLVDLTTEDTGFRCSNCRETFKSSEKCFALSGCRCACQIGTKERDGGPCPRCKEHVDDVLPLEWKQLGLERMVDAAVFS</sequence>
<evidence type="ECO:0000256" key="1">
    <source>
        <dbReference type="SAM" id="MobiDB-lite"/>
    </source>
</evidence>